<keyword evidence="2" id="KW-1185">Reference proteome</keyword>
<protein>
    <submittedName>
        <fullName evidence="1">Uncharacterized protein</fullName>
    </submittedName>
</protein>
<evidence type="ECO:0000313" key="1">
    <source>
        <dbReference type="EMBL" id="KAJ1181407.1"/>
    </source>
</evidence>
<proteinExistence type="predicted"/>
<reference evidence="1" key="1">
    <citation type="journal article" date="2022" name="bioRxiv">
        <title>Sequencing and chromosome-scale assembly of the giantPleurodeles waltlgenome.</title>
        <authorList>
            <person name="Brown T."/>
            <person name="Elewa A."/>
            <person name="Iarovenko S."/>
            <person name="Subramanian E."/>
            <person name="Araus A.J."/>
            <person name="Petzold A."/>
            <person name="Susuki M."/>
            <person name="Suzuki K.-i.T."/>
            <person name="Hayashi T."/>
            <person name="Toyoda A."/>
            <person name="Oliveira C."/>
            <person name="Osipova E."/>
            <person name="Leigh N.D."/>
            <person name="Simon A."/>
            <person name="Yun M.H."/>
        </authorList>
    </citation>
    <scope>NUCLEOTIDE SEQUENCE</scope>
    <source>
        <strain evidence="1">20211129_DDA</strain>
        <tissue evidence="1">Liver</tissue>
    </source>
</reference>
<dbReference type="AlphaFoldDB" id="A0AAV7TXN2"/>
<organism evidence="1 2">
    <name type="scientific">Pleurodeles waltl</name>
    <name type="common">Iberian ribbed newt</name>
    <dbReference type="NCBI Taxonomy" id="8319"/>
    <lineage>
        <taxon>Eukaryota</taxon>
        <taxon>Metazoa</taxon>
        <taxon>Chordata</taxon>
        <taxon>Craniata</taxon>
        <taxon>Vertebrata</taxon>
        <taxon>Euteleostomi</taxon>
        <taxon>Amphibia</taxon>
        <taxon>Batrachia</taxon>
        <taxon>Caudata</taxon>
        <taxon>Salamandroidea</taxon>
        <taxon>Salamandridae</taxon>
        <taxon>Pleurodelinae</taxon>
        <taxon>Pleurodeles</taxon>
    </lineage>
</organism>
<accession>A0AAV7TXN2</accession>
<evidence type="ECO:0000313" key="2">
    <source>
        <dbReference type="Proteomes" id="UP001066276"/>
    </source>
</evidence>
<name>A0AAV7TXN2_PLEWA</name>
<sequence length="66" mass="7070">MYVMRSGNLAAHGPGSLTAISHIVVRAMRVPPTLTGLCVMAVGDLDRMRLWSSTAITQSVDKAMRA</sequence>
<dbReference type="EMBL" id="JANPWB010000006">
    <property type="protein sequence ID" value="KAJ1181407.1"/>
    <property type="molecule type" value="Genomic_DNA"/>
</dbReference>
<comment type="caution">
    <text evidence="1">The sequence shown here is derived from an EMBL/GenBank/DDBJ whole genome shotgun (WGS) entry which is preliminary data.</text>
</comment>
<dbReference type="Proteomes" id="UP001066276">
    <property type="component" value="Chromosome 3_2"/>
</dbReference>
<gene>
    <name evidence="1" type="ORF">NDU88_006614</name>
</gene>